<reference evidence="2 3" key="1">
    <citation type="journal article" date="2018" name="Evol. Lett.">
        <title>Horizontal gene cluster transfer increased hallucinogenic mushroom diversity.</title>
        <authorList>
            <person name="Reynolds H.T."/>
            <person name="Vijayakumar V."/>
            <person name="Gluck-Thaler E."/>
            <person name="Korotkin H.B."/>
            <person name="Matheny P.B."/>
            <person name="Slot J.C."/>
        </authorList>
    </citation>
    <scope>NUCLEOTIDE SEQUENCE [LARGE SCALE GENOMIC DNA]</scope>
    <source>
        <strain evidence="2 3">2629</strain>
    </source>
</reference>
<name>A0A409VAJ8_9AGAR</name>
<evidence type="ECO:0000313" key="3">
    <source>
        <dbReference type="Proteomes" id="UP000284842"/>
    </source>
</evidence>
<comment type="caution">
    <text evidence="2">The sequence shown here is derived from an EMBL/GenBank/DDBJ whole genome shotgun (WGS) entry which is preliminary data.</text>
</comment>
<dbReference type="EMBL" id="NHTK01006104">
    <property type="protein sequence ID" value="PPQ63914.1"/>
    <property type="molecule type" value="Genomic_DNA"/>
</dbReference>
<dbReference type="OrthoDB" id="3355886at2759"/>
<feature type="region of interest" description="Disordered" evidence="1">
    <location>
        <begin position="127"/>
        <end position="150"/>
    </location>
</feature>
<evidence type="ECO:0000313" key="2">
    <source>
        <dbReference type="EMBL" id="PPQ63914.1"/>
    </source>
</evidence>
<sequence length="150" mass="16035">MSTILKSSVSALRSVAKASTSTIAPKNSRAFHSPFAVLGTSPLTSSTSSSTSSSSYQAAVEHYAKNYEHPTEPIGTTRGLYRTYVVSEPDDSSRHYQVPAGAYPTSSPYINFASTSAPAPLLEEELSSTSSDQIAHTFTTRATRQHRGDV</sequence>
<keyword evidence="3" id="KW-1185">Reference proteome</keyword>
<organism evidence="2 3">
    <name type="scientific">Panaeolus cyanescens</name>
    <dbReference type="NCBI Taxonomy" id="181874"/>
    <lineage>
        <taxon>Eukaryota</taxon>
        <taxon>Fungi</taxon>
        <taxon>Dikarya</taxon>
        <taxon>Basidiomycota</taxon>
        <taxon>Agaricomycotina</taxon>
        <taxon>Agaricomycetes</taxon>
        <taxon>Agaricomycetidae</taxon>
        <taxon>Agaricales</taxon>
        <taxon>Agaricineae</taxon>
        <taxon>Galeropsidaceae</taxon>
        <taxon>Panaeolus</taxon>
    </lineage>
</organism>
<gene>
    <name evidence="2" type="ORF">CVT24_010313</name>
</gene>
<dbReference type="Proteomes" id="UP000284842">
    <property type="component" value="Unassembled WGS sequence"/>
</dbReference>
<proteinExistence type="predicted"/>
<dbReference type="InParanoid" id="A0A409VAJ8"/>
<protein>
    <submittedName>
        <fullName evidence="2">Uncharacterized protein</fullName>
    </submittedName>
</protein>
<evidence type="ECO:0000256" key="1">
    <source>
        <dbReference type="SAM" id="MobiDB-lite"/>
    </source>
</evidence>
<dbReference type="AlphaFoldDB" id="A0A409VAJ8"/>
<feature type="compositionally biased region" description="Polar residues" evidence="1">
    <location>
        <begin position="132"/>
        <end position="142"/>
    </location>
</feature>
<accession>A0A409VAJ8</accession>